<protein>
    <submittedName>
        <fullName evidence="3">VanZ family protein</fullName>
    </submittedName>
</protein>
<evidence type="ECO:0000313" key="3">
    <source>
        <dbReference type="EMBL" id="QJF51869.1"/>
    </source>
</evidence>
<feature type="transmembrane region" description="Helical" evidence="1">
    <location>
        <begin position="49"/>
        <end position="66"/>
    </location>
</feature>
<keyword evidence="1" id="KW-0472">Membrane</keyword>
<sequence length="134" mass="14863">MPREDTSFPYVRQRRVLALGTTLAVGVLIGYFTLTPVNMPQGMPVSDKFWHVVAFAALTFPAALIYRRACRWVAPLALLYGVVIELIQPHVGRSGELADVYADAFGALLGLALGMIFNEYLIRPAARRRLARDT</sequence>
<keyword evidence="1" id="KW-0812">Transmembrane</keyword>
<dbReference type="InterPro" id="IPR006976">
    <property type="entry name" value="VanZ-like"/>
</dbReference>
<dbReference type="EMBL" id="CP048788">
    <property type="protein sequence ID" value="QJF51869.1"/>
    <property type="molecule type" value="Genomic_DNA"/>
</dbReference>
<dbReference type="PANTHER" id="PTHR28008">
    <property type="entry name" value="DOMAIN PROTEIN, PUTATIVE (AFU_ORTHOLOGUE AFUA_3G10980)-RELATED"/>
    <property type="match status" value="1"/>
</dbReference>
<organism evidence="3 4">
    <name type="scientific">Roseobacter ponti</name>
    <dbReference type="NCBI Taxonomy" id="1891787"/>
    <lineage>
        <taxon>Bacteria</taxon>
        <taxon>Pseudomonadati</taxon>
        <taxon>Pseudomonadota</taxon>
        <taxon>Alphaproteobacteria</taxon>
        <taxon>Rhodobacterales</taxon>
        <taxon>Roseobacteraceae</taxon>
        <taxon>Roseobacter</taxon>
    </lineage>
</organism>
<dbReference type="KEGG" id="rpon:G3256_12195"/>
<name>A0A858SSH8_9RHOB</name>
<dbReference type="Pfam" id="PF04892">
    <property type="entry name" value="VanZ"/>
    <property type="match status" value="1"/>
</dbReference>
<keyword evidence="4" id="KW-1185">Reference proteome</keyword>
<reference evidence="3 4" key="1">
    <citation type="submission" date="2020-02" db="EMBL/GenBank/DDBJ databases">
        <title>Genome sequence of Roseobacter ponti.</title>
        <authorList>
            <person name="Hollensteiner J."/>
            <person name="Schneider D."/>
            <person name="Poehlein A."/>
            <person name="Daniel R."/>
        </authorList>
    </citation>
    <scope>NUCLEOTIDE SEQUENCE [LARGE SCALE GENOMIC DNA]</scope>
    <source>
        <strain evidence="3 4">DSM 106830</strain>
    </source>
</reference>
<dbReference type="Proteomes" id="UP000503308">
    <property type="component" value="Chromosome"/>
</dbReference>
<accession>A0A858SSH8</accession>
<gene>
    <name evidence="3" type="ORF">G3256_12195</name>
</gene>
<evidence type="ECO:0000313" key="4">
    <source>
        <dbReference type="Proteomes" id="UP000503308"/>
    </source>
</evidence>
<dbReference type="PANTHER" id="PTHR28008:SF1">
    <property type="entry name" value="DOMAIN PROTEIN, PUTATIVE (AFU_ORTHOLOGUE AFUA_3G10980)-RELATED"/>
    <property type="match status" value="1"/>
</dbReference>
<dbReference type="AlphaFoldDB" id="A0A858SSH8"/>
<proteinExistence type="predicted"/>
<feature type="transmembrane region" description="Helical" evidence="1">
    <location>
        <begin position="104"/>
        <end position="122"/>
    </location>
</feature>
<dbReference type="RefSeq" id="WP_169641087.1">
    <property type="nucleotide sequence ID" value="NZ_CP048788.1"/>
</dbReference>
<evidence type="ECO:0000256" key="1">
    <source>
        <dbReference type="SAM" id="Phobius"/>
    </source>
</evidence>
<dbReference type="NCBIfam" id="NF037970">
    <property type="entry name" value="vanZ_1"/>
    <property type="match status" value="1"/>
</dbReference>
<keyword evidence="1" id="KW-1133">Transmembrane helix</keyword>
<feature type="transmembrane region" description="Helical" evidence="1">
    <location>
        <begin position="73"/>
        <end position="92"/>
    </location>
</feature>
<evidence type="ECO:0000259" key="2">
    <source>
        <dbReference type="Pfam" id="PF04892"/>
    </source>
</evidence>
<feature type="transmembrane region" description="Helical" evidence="1">
    <location>
        <begin position="16"/>
        <end position="37"/>
    </location>
</feature>
<feature type="domain" description="VanZ-like" evidence="2">
    <location>
        <begin position="48"/>
        <end position="117"/>
    </location>
</feature>